<evidence type="ECO:0000313" key="7">
    <source>
        <dbReference type="EMBL" id="JAR98221.1"/>
    </source>
</evidence>
<dbReference type="InterPro" id="IPR037073">
    <property type="entry name" value="Nuc_rcpt_coact_CREBbp_sf"/>
</dbReference>
<keyword evidence="4" id="KW-0539">Nucleus</keyword>
<dbReference type="Gene3D" id="1.10.1630.10">
    <property type="entry name" value="Nuclear receptor coactivator, CREB-bp-like, interlocking domain"/>
    <property type="match status" value="1"/>
</dbReference>
<keyword evidence="1" id="KW-0677">Repeat</keyword>
<sequence length="164" mass="17348">APPNVQQVMPPPQRSIQVAPPLLSMDQWPRYQSTQMQAGGGGVVRASGPGAGMLGPPGGAQAGTAGPQMGAATQPVLQLGGGQVATAQAAMRQPVPPGQPQQANSTVQKQALQQLLQTLRSPTTPEQQQQILQILKTNPQLMAAFIKQRQAFQQQQHAQQQQQQ</sequence>
<accession>A0A170WUV2</accession>
<evidence type="ECO:0000256" key="2">
    <source>
        <dbReference type="ARBA" id="ARBA00023015"/>
    </source>
</evidence>
<proteinExistence type="predicted"/>
<dbReference type="InterPro" id="IPR014744">
    <property type="entry name" value="Nuc_rcpt_coact_CREBbp"/>
</dbReference>
<name>A0A170WUV2_TRIIF</name>
<evidence type="ECO:0000256" key="3">
    <source>
        <dbReference type="ARBA" id="ARBA00023163"/>
    </source>
</evidence>
<dbReference type="SUPFAM" id="SSF69125">
    <property type="entry name" value="Nuclear receptor coactivator interlocking domain"/>
    <property type="match status" value="1"/>
</dbReference>
<evidence type="ECO:0000256" key="4">
    <source>
        <dbReference type="ARBA" id="ARBA00023242"/>
    </source>
</evidence>
<reference evidence="7" key="1">
    <citation type="submission" date="2016-04" db="EMBL/GenBank/DDBJ databases">
        <authorList>
            <person name="Calderon-Fernandez G.M.Sr."/>
        </authorList>
    </citation>
    <scope>NUCLEOTIDE SEQUENCE</scope>
    <source>
        <strain evidence="7">Int1</strain>
        <tissue evidence="7">Integument</tissue>
    </source>
</reference>
<dbReference type="GO" id="GO:0003713">
    <property type="term" value="F:transcription coactivator activity"/>
    <property type="evidence" value="ECO:0007669"/>
    <property type="project" value="InterPro"/>
</dbReference>
<dbReference type="InterPro" id="IPR009110">
    <property type="entry name" value="Nuc_rcpt_coact"/>
</dbReference>
<feature type="non-terminal residue" evidence="7">
    <location>
        <position position="164"/>
    </location>
</feature>
<keyword evidence="2" id="KW-0805">Transcription regulation</keyword>
<feature type="domain" description="Nuclear receptor coactivator CREB-bp-like interlocking" evidence="6">
    <location>
        <begin position="72"/>
        <end position="156"/>
    </location>
</feature>
<feature type="non-terminal residue" evidence="7">
    <location>
        <position position="1"/>
    </location>
</feature>
<protein>
    <submittedName>
        <fullName evidence="7">Creb-binding protein isoform x8</fullName>
    </submittedName>
</protein>
<dbReference type="GO" id="GO:0005634">
    <property type="term" value="C:nucleus"/>
    <property type="evidence" value="ECO:0007669"/>
    <property type="project" value="InterPro"/>
</dbReference>
<organism evidence="7">
    <name type="scientific">Triatoma infestans</name>
    <name type="common">Assassin bug</name>
    <dbReference type="NCBI Taxonomy" id="30076"/>
    <lineage>
        <taxon>Eukaryota</taxon>
        <taxon>Metazoa</taxon>
        <taxon>Ecdysozoa</taxon>
        <taxon>Arthropoda</taxon>
        <taxon>Hexapoda</taxon>
        <taxon>Insecta</taxon>
        <taxon>Pterygota</taxon>
        <taxon>Neoptera</taxon>
        <taxon>Paraneoptera</taxon>
        <taxon>Hemiptera</taxon>
        <taxon>Heteroptera</taxon>
        <taxon>Panheteroptera</taxon>
        <taxon>Cimicomorpha</taxon>
        <taxon>Reduviidae</taxon>
        <taxon>Triatominae</taxon>
        <taxon>Triatoma</taxon>
    </lineage>
</organism>
<dbReference type="AlphaFoldDB" id="A0A170WUV2"/>
<feature type="region of interest" description="Disordered" evidence="5">
    <location>
        <begin position="83"/>
        <end position="109"/>
    </location>
</feature>
<dbReference type="EMBL" id="GEMB01005086">
    <property type="protein sequence ID" value="JAR98221.1"/>
    <property type="molecule type" value="Transcribed_RNA"/>
</dbReference>
<dbReference type="Pfam" id="PF09030">
    <property type="entry name" value="Creb_binding"/>
    <property type="match status" value="1"/>
</dbReference>
<dbReference type="GO" id="GO:0004402">
    <property type="term" value="F:histone acetyltransferase activity"/>
    <property type="evidence" value="ECO:0007669"/>
    <property type="project" value="InterPro"/>
</dbReference>
<keyword evidence="3" id="KW-0804">Transcription</keyword>
<reference evidence="7" key="2">
    <citation type="journal article" date="2017" name="J. Med. Entomol.">
        <title>Transcriptome Analysis of the Triatoma infestans (Hemiptera: Reduviidae) Integument.</title>
        <authorList>
            <person name="Calderon-Fernandez G.M."/>
            <person name="Moriconi D.E."/>
            <person name="Dulbecco A.B."/>
            <person name="Juarez M.P."/>
        </authorList>
    </citation>
    <scope>NUCLEOTIDE SEQUENCE</scope>
    <source>
        <strain evidence="7">Int1</strain>
        <tissue evidence="7">Integument</tissue>
    </source>
</reference>
<evidence type="ECO:0000256" key="1">
    <source>
        <dbReference type="ARBA" id="ARBA00022737"/>
    </source>
</evidence>
<evidence type="ECO:0000256" key="5">
    <source>
        <dbReference type="SAM" id="MobiDB-lite"/>
    </source>
</evidence>
<dbReference type="GO" id="GO:0000123">
    <property type="term" value="C:histone acetyltransferase complex"/>
    <property type="evidence" value="ECO:0007669"/>
    <property type="project" value="InterPro"/>
</dbReference>
<feature type="region of interest" description="Disordered" evidence="5">
    <location>
        <begin position="35"/>
        <end position="69"/>
    </location>
</feature>
<evidence type="ECO:0000259" key="6">
    <source>
        <dbReference type="Pfam" id="PF09030"/>
    </source>
</evidence>
<feature type="compositionally biased region" description="Gly residues" evidence="5">
    <location>
        <begin position="38"/>
        <end position="61"/>
    </location>
</feature>